<evidence type="ECO:0000259" key="1">
    <source>
        <dbReference type="PROSITE" id="PS50144"/>
    </source>
</evidence>
<dbReference type="OMA" id="WFSASSW"/>
<dbReference type="Proteomes" id="UP000238479">
    <property type="component" value="Chromosome 4"/>
</dbReference>
<comment type="caution">
    <text evidence="2">The sequence shown here is derived from an EMBL/GenBank/DDBJ whole genome shotgun (WGS) entry which is preliminary data.</text>
</comment>
<dbReference type="STRING" id="74649.A0A2P6QZG8"/>
<dbReference type="InterPro" id="IPR008974">
    <property type="entry name" value="TRAF-like"/>
</dbReference>
<evidence type="ECO:0000313" key="3">
    <source>
        <dbReference type="Proteomes" id="UP000238479"/>
    </source>
</evidence>
<dbReference type="Gramene" id="PRQ39583">
    <property type="protein sequence ID" value="PRQ39583"/>
    <property type="gene ID" value="RchiOBHm_Chr4g0426851"/>
</dbReference>
<dbReference type="Pfam" id="PF22486">
    <property type="entry name" value="MATH_2"/>
    <property type="match status" value="1"/>
</dbReference>
<gene>
    <name evidence="2" type="ORF">RchiOBHm_Chr4g0426851</name>
</gene>
<dbReference type="AlphaFoldDB" id="A0A2P6QZG8"/>
<feature type="domain" description="MATH" evidence="1">
    <location>
        <begin position="1"/>
        <end position="88"/>
    </location>
</feature>
<dbReference type="Gene3D" id="2.60.210.10">
    <property type="entry name" value="Apoptosis, Tumor Necrosis Factor Receptor Associated Protein 2, Chain A"/>
    <property type="match status" value="1"/>
</dbReference>
<accession>A0A2P6QZG8</accession>
<sequence length="95" mass="10778">MLHPKGTSTRSDYLSLFLVLDNPAVLPPGSEVFAEFTLRILDLNCGKHHSLKSEQWFSASSWSWGWDEFLTQKAKFFKKDQCIVEAEITVKGISS</sequence>
<evidence type="ECO:0000313" key="2">
    <source>
        <dbReference type="EMBL" id="PRQ39583.1"/>
    </source>
</evidence>
<dbReference type="InterPro" id="IPR002083">
    <property type="entry name" value="MATH/TRAF_dom"/>
</dbReference>
<dbReference type="PANTHER" id="PTHR46162:SF2">
    <property type="entry name" value="ANKYRIN REPEAT-CONTAINING PROTEIN-RELATED"/>
    <property type="match status" value="1"/>
</dbReference>
<dbReference type="CDD" id="cd00121">
    <property type="entry name" value="MATH"/>
    <property type="match status" value="1"/>
</dbReference>
<reference evidence="2 3" key="1">
    <citation type="journal article" date="2018" name="Nat. Genet.">
        <title>The Rosa genome provides new insights in the design of modern roses.</title>
        <authorList>
            <person name="Bendahmane M."/>
        </authorList>
    </citation>
    <scope>NUCLEOTIDE SEQUENCE [LARGE SCALE GENOMIC DNA]</scope>
    <source>
        <strain evidence="3">cv. Old Blush</strain>
    </source>
</reference>
<dbReference type="SUPFAM" id="SSF49599">
    <property type="entry name" value="TRAF domain-like"/>
    <property type="match status" value="1"/>
</dbReference>
<proteinExistence type="predicted"/>
<name>A0A2P6QZG8_ROSCH</name>
<dbReference type="PROSITE" id="PS50144">
    <property type="entry name" value="MATH"/>
    <property type="match status" value="1"/>
</dbReference>
<dbReference type="EMBL" id="PDCK01000042">
    <property type="protein sequence ID" value="PRQ39583.1"/>
    <property type="molecule type" value="Genomic_DNA"/>
</dbReference>
<dbReference type="PANTHER" id="PTHR46162">
    <property type="entry name" value="TRAF-LIKE FAMILY PROTEIN"/>
    <property type="match status" value="1"/>
</dbReference>
<protein>
    <recommendedName>
        <fullName evidence="1">MATH domain-containing protein</fullName>
    </recommendedName>
</protein>
<organism evidence="2 3">
    <name type="scientific">Rosa chinensis</name>
    <name type="common">China rose</name>
    <dbReference type="NCBI Taxonomy" id="74649"/>
    <lineage>
        <taxon>Eukaryota</taxon>
        <taxon>Viridiplantae</taxon>
        <taxon>Streptophyta</taxon>
        <taxon>Embryophyta</taxon>
        <taxon>Tracheophyta</taxon>
        <taxon>Spermatophyta</taxon>
        <taxon>Magnoliopsida</taxon>
        <taxon>eudicotyledons</taxon>
        <taxon>Gunneridae</taxon>
        <taxon>Pentapetalae</taxon>
        <taxon>rosids</taxon>
        <taxon>fabids</taxon>
        <taxon>Rosales</taxon>
        <taxon>Rosaceae</taxon>
        <taxon>Rosoideae</taxon>
        <taxon>Rosoideae incertae sedis</taxon>
        <taxon>Rosa</taxon>
    </lineage>
</organism>
<keyword evidence="3" id="KW-1185">Reference proteome</keyword>